<comment type="similarity">
    <text evidence="1">Belongs to the bacterial ribosomal protein bS6 family.</text>
</comment>
<dbReference type="Pfam" id="PF01250">
    <property type="entry name" value="Ribosomal_S6"/>
    <property type="match status" value="1"/>
</dbReference>
<proteinExistence type="inferred from homology"/>
<organism evidence="2 3">
    <name type="scientific">Absidia repens</name>
    <dbReference type="NCBI Taxonomy" id="90262"/>
    <lineage>
        <taxon>Eukaryota</taxon>
        <taxon>Fungi</taxon>
        <taxon>Fungi incertae sedis</taxon>
        <taxon>Mucoromycota</taxon>
        <taxon>Mucoromycotina</taxon>
        <taxon>Mucoromycetes</taxon>
        <taxon>Mucorales</taxon>
        <taxon>Cunninghamellaceae</taxon>
        <taxon>Absidia</taxon>
    </lineage>
</organism>
<reference evidence="2 3" key="1">
    <citation type="submission" date="2016-07" db="EMBL/GenBank/DDBJ databases">
        <title>Pervasive Adenine N6-methylation of Active Genes in Fungi.</title>
        <authorList>
            <consortium name="DOE Joint Genome Institute"/>
            <person name="Mondo S.J."/>
            <person name="Dannebaum R.O."/>
            <person name="Kuo R.C."/>
            <person name="Labutti K."/>
            <person name="Haridas S."/>
            <person name="Kuo A."/>
            <person name="Salamov A."/>
            <person name="Ahrendt S.R."/>
            <person name="Lipzen A."/>
            <person name="Sullivan W."/>
            <person name="Andreopoulos W.B."/>
            <person name="Clum A."/>
            <person name="Lindquist E."/>
            <person name="Daum C."/>
            <person name="Ramamoorthy G.K."/>
            <person name="Gryganskyi A."/>
            <person name="Culley D."/>
            <person name="Magnuson J.K."/>
            <person name="James T.Y."/>
            <person name="O'Malley M.A."/>
            <person name="Stajich J.E."/>
            <person name="Spatafora J.W."/>
            <person name="Visel A."/>
            <person name="Grigoriev I.V."/>
        </authorList>
    </citation>
    <scope>NUCLEOTIDE SEQUENCE [LARGE SCALE GENOMIC DNA]</scope>
    <source>
        <strain evidence="2 3">NRRL 1336</strain>
    </source>
</reference>
<dbReference type="Gene3D" id="3.30.70.60">
    <property type="match status" value="1"/>
</dbReference>
<dbReference type="AlphaFoldDB" id="A0A1X2I561"/>
<dbReference type="InterPro" id="IPR014717">
    <property type="entry name" value="Transl_elong_EF1B/ribsomal_bS6"/>
</dbReference>
<dbReference type="InterPro" id="IPR035980">
    <property type="entry name" value="Ribosomal_bS6_sf"/>
</dbReference>
<evidence type="ECO:0000313" key="2">
    <source>
        <dbReference type="EMBL" id="ORZ09584.1"/>
    </source>
</evidence>
<keyword evidence="2" id="KW-0687">Ribonucleoprotein</keyword>
<dbReference type="NCBIfam" id="TIGR00166">
    <property type="entry name" value="S6"/>
    <property type="match status" value="1"/>
</dbReference>
<keyword evidence="3" id="KW-1185">Reference proteome</keyword>
<dbReference type="SUPFAM" id="SSF54995">
    <property type="entry name" value="Ribosomal protein S6"/>
    <property type="match status" value="1"/>
</dbReference>
<dbReference type="GO" id="GO:0005763">
    <property type="term" value="C:mitochondrial small ribosomal subunit"/>
    <property type="evidence" value="ECO:0007669"/>
    <property type="project" value="TreeGrafter"/>
</dbReference>
<protein>
    <submittedName>
        <fullName evidence="2">30S ribosomal protein S6</fullName>
    </submittedName>
</protein>
<dbReference type="InterPro" id="IPR000529">
    <property type="entry name" value="Ribosomal_bS6"/>
</dbReference>
<keyword evidence="2" id="KW-0689">Ribosomal protein</keyword>
<dbReference type="EMBL" id="MCGE01000027">
    <property type="protein sequence ID" value="ORZ09584.1"/>
    <property type="molecule type" value="Genomic_DNA"/>
</dbReference>
<dbReference type="OrthoDB" id="10259681at2759"/>
<name>A0A1X2I561_9FUNG</name>
<accession>A0A1X2I561</accession>
<dbReference type="GO" id="GO:0003735">
    <property type="term" value="F:structural constituent of ribosome"/>
    <property type="evidence" value="ECO:0007669"/>
    <property type="project" value="InterPro"/>
</dbReference>
<dbReference type="GO" id="GO:0070181">
    <property type="term" value="F:small ribosomal subunit rRNA binding"/>
    <property type="evidence" value="ECO:0007669"/>
    <property type="project" value="TreeGrafter"/>
</dbReference>
<dbReference type="PANTHER" id="PTHR21011">
    <property type="entry name" value="MITOCHONDRIAL 28S RIBOSOMAL PROTEIN S6"/>
    <property type="match status" value="1"/>
</dbReference>
<dbReference type="PANTHER" id="PTHR21011:SF1">
    <property type="entry name" value="SMALL RIBOSOMAL SUBUNIT PROTEIN BS6M"/>
    <property type="match status" value="1"/>
</dbReference>
<evidence type="ECO:0000256" key="1">
    <source>
        <dbReference type="ARBA" id="ARBA00009512"/>
    </source>
</evidence>
<dbReference type="STRING" id="90262.A0A1X2I561"/>
<gene>
    <name evidence="2" type="ORF">BCR42DRAFT_423708</name>
</gene>
<dbReference type="HAMAP" id="MF_00360">
    <property type="entry name" value="Ribosomal_bS6"/>
    <property type="match status" value="1"/>
</dbReference>
<dbReference type="InterPro" id="IPR020814">
    <property type="entry name" value="Ribosomal_S6_plastid/chlpt"/>
</dbReference>
<dbReference type="Proteomes" id="UP000193560">
    <property type="component" value="Unassembled WGS sequence"/>
</dbReference>
<sequence>MPFYELVCIARSHLVESNLKDLIRTSATQVLQQGGVVRGFDNWGNKQLPHRVKRHQQYHTEGHYFMMHFDSNPRIVQELGKKLLVDSRVLRHTFVKLGDKLDTVVARPDKSL</sequence>
<evidence type="ECO:0000313" key="3">
    <source>
        <dbReference type="Proteomes" id="UP000193560"/>
    </source>
</evidence>
<dbReference type="CDD" id="cd15465">
    <property type="entry name" value="bS6_mito"/>
    <property type="match status" value="1"/>
</dbReference>
<comment type="caution">
    <text evidence="2">The sequence shown here is derived from an EMBL/GenBank/DDBJ whole genome shotgun (WGS) entry which is preliminary data.</text>
</comment>
<dbReference type="GO" id="GO:0006412">
    <property type="term" value="P:translation"/>
    <property type="evidence" value="ECO:0007669"/>
    <property type="project" value="InterPro"/>
</dbReference>